<keyword evidence="2" id="KW-1185">Reference proteome</keyword>
<evidence type="ECO:0000313" key="2">
    <source>
        <dbReference type="Proteomes" id="UP000019140"/>
    </source>
</evidence>
<organism evidence="1 2">
    <name type="scientific">Candidatus Entotheonella gemina</name>
    <dbReference type="NCBI Taxonomy" id="1429439"/>
    <lineage>
        <taxon>Bacteria</taxon>
        <taxon>Pseudomonadati</taxon>
        <taxon>Nitrospinota/Tectimicrobiota group</taxon>
        <taxon>Candidatus Tectimicrobiota</taxon>
        <taxon>Candidatus Entotheonellia</taxon>
        <taxon>Candidatus Entotheonellales</taxon>
        <taxon>Candidatus Entotheonellaceae</taxon>
        <taxon>Candidatus Entotheonella</taxon>
    </lineage>
</organism>
<proteinExistence type="predicted"/>
<reference evidence="1 2" key="1">
    <citation type="journal article" date="2014" name="Nature">
        <title>An environmental bacterial taxon with a large and distinct metabolic repertoire.</title>
        <authorList>
            <person name="Wilson M.C."/>
            <person name="Mori T."/>
            <person name="Ruckert C."/>
            <person name="Uria A.R."/>
            <person name="Helf M.J."/>
            <person name="Takada K."/>
            <person name="Gernert C."/>
            <person name="Steffens U.A."/>
            <person name="Heycke N."/>
            <person name="Schmitt S."/>
            <person name="Rinke C."/>
            <person name="Helfrich E.J."/>
            <person name="Brachmann A.O."/>
            <person name="Gurgui C."/>
            <person name="Wakimoto T."/>
            <person name="Kracht M."/>
            <person name="Crusemann M."/>
            <person name="Hentschel U."/>
            <person name="Abe I."/>
            <person name="Matsunaga S."/>
            <person name="Kalinowski J."/>
            <person name="Takeyama H."/>
            <person name="Piel J."/>
        </authorList>
    </citation>
    <scope>NUCLEOTIDE SEQUENCE [LARGE SCALE GENOMIC DNA]</scope>
    <source>
        <strain evidence="2">TSY2</strain>
    </source>
</reference>
<protein>
    <recommendedName>
        <fullName evidence="3">DUF433 domain-containing protein</fullName>
    </recommendedName>
</protein>
<dbReference type="HOGENOM" id="CLU_139107_1_0_7"/>
<name>W4LB54_9BACT</name>
<dbReference type="InterPro" id="IPR036388">
    <property type="entry name" value="WH-like_DNA-bd_sf"/>
</dbReference>
<dbReference type="AlphaFoldDB" id="W4LB54"/>
<accession>W4LB54</accession>
<dbReference type="InterPro" id="IPR007367">
    <property type="entry name" value="DUF433"/>
</dbReference>
<dbReference type="SUPFAM" id="SSF46689">
    <property type="entry name" value="Homeodomain-like"/>
    <property type="match status" value="1"/>
</dbReference>
<evidence type="ECO:0000313" key="1">
    <source>
        <dbReference type="EMBL" id="ETW95227.1"/>
    </source>
</evidence>
<sequence>MTTRIINRGRGPEIEGTRITVYRIMDFVRDHCSMTTIADELNLSEAQVQVALEYIAANRSEVEAEYDQLLLRLQQANPPHIQAGRAKSPDELKRRIHARRLKDVDRAHLNR</sequence>
<dbReference type="EMBL" id="AZHX01002342">
    <property type="protein sequence ID" value="ETW95227.1"/>
    <property type="molecule type" value="Genomic_DNA"/>
</dbReference>
<gene>
    <name evidence="1" type="ORF">ETSY2_48465</name>
</gene>
<dbReference type="Gene3D" id="1.10.10.10">
    <property type="entry name" value="Winged helix-like DNA-binding domain superfamily/Winged helix DNA-binding domain"/>
    <property type="match status" value="1"/>
</dbReference>
<dbReference type="InterPro" id="IPR009057">
    <property type="entry name" value="Homeodomain-like_sf"/>
</dbReference>
<dbReference type="Pfam" id="PF04255">
    <property type="entry name" value="DUF433"/>
    <property type="match status" value="1"/>
</dbReference>
<comment type="caution">
    <text evidence="1">The sequence shown here is derived from an EMBL/GenBank/DDBJ whole genome shotgun (WGS) entry which is preliminary data.</text>
</comment>
<dbReference type="Proteomes" id="UP000019140">
    <property type="component" value="Unassembled WGS sequence"/>
</dbReference>
<evidence type="ECO:0008006" key="3">
    <source>
        <dbReference type="Google" id="ProtNLM"/>
    </source>
</evidence>